<dbReference type="Proteomes" id="UP000238823">
    <property type="component" value="Unassembled WGS sequence"/>
</dbReference>
<dbReference type="PROSITE" id="PS51352">
    <property type="entry name" value="THIOREDOXIN_2"/>
    <property type="match status" value="1"/>
</dbReference>
<dbReference type="OrthoDB" id="5520353at2"/>
<evidence type="ECO:0000313" key="2">
    <source>
        <dbReference type="EMBL" id="PRQ08865.1"/>
    </source>
</evidence>
<dbReference type="SUPFAM" id="SSF52833">
    <property type="entry name" value="Thioredoxin-like"/>
    <property type="match status" value="1"/>
</dbReference>
<dbReference type="InterPro" id="IPR013766">
    <property type="entry name" value="Thioredoxin_domain"/>
</dbReference>
<evidence type="ECO:0000313" key="3">
    <source>
        <dbReference type="Proteomes" id="UP000238823"/>
    </source>
</evidence>
<dbReference type="GO" id="GO:0016491">
    <property type="term" value="F:oxidoreductase activity"/>
    <property type="evidence" value="ECO:0007669"/>
    <property type="project" value="InterPro"/>
</dbReference>
<dbReference type="InterPro" id="IPR000866">
    <property type="entry name" value="AhpC/TSA"/>
</dbReference>
<dbReference type="GO" id="GO:0016209">
    <property type="term" value="F:antioxidant activity"/>
    <property type="evidence" value="ECO:0007669"/>
    <property type="project" value="InterPro"/>
</dbReference>
<dbReference type="InterPro" id="IPR036249">
    <property type="entry name" value="Thioredoxin-like_sf"/>
</dbReference>
<dbReference type="EMBL" id="PVNL01000035">
    <property type="protein sequence ID" value="PRQ08865.1"/>
    <property type="molecule type" value="Genomic_DNA"/>
</dbReference>
<evidence type="ECO:0000259" key="1">
    <source>
        <dbReference type="PROSITE" id="PS51352"/>
    </source>
</evidence>
<feature type="domain" description="Thioredoxin" evidence="1">
    <location>
        <begin position="58"/>
        <end position="199"/>
    </location>
</feature>
<name>A0A2S9YUS7_9BACT</name>
<gene>
    <name evidence="2" type="ORF">ENSA7_14990</name>
</gene>
<dbReference type="CDD" id="cd02966">
    <property type="entry name" value="TlpA_like_family"/>
    <property type="match status" value="1"/>
</dbReference>
<dbReference type="AlphaFoldDB" id="A0A2S9YUS7"/>
<comment type="caution">
    <text evidence="2">The sequence shown here is derived from an EMBL/GenBank/DDBJ whole genome shotgun (WGS) entry which is preliminary data.</text>
</comment>
<organism evidence="2 3">
    <name type="scientific">Enhygromyxa salina</name>
    <dbReference type="NCBI Taxonomy" id="215803"/>
    <lineage>
        <taxon>Bacteria</taxon>
        <taxon>Pseudomonadati</taxon>
        <taxon>Myxococcota</taxon>
        <taxon>Polyangia</taxon>
        <taxon>Nannocystales</taxon>
        <taxon>Nannocystaceae</taxon>
        <taxon>Enhygromyxa</taxon>
    </lineage>
</organism>
<sequence>MMVLRRCVWSGGLLSLLSMLSLLISLSSLSMGAAGCRAPTTTAPVVEPIEAEDPAAPIIPAQPANRAAGEELEATIPVVGGRSFELSSLRGQPVLLEISASWEPGFVEAHDLYAELLGEHSELEVIVIVADPADAGLEGLSPAFTLAWDPAGALAAKFSVATFPTMFVIDRSGRITRVVNGWDDAVRAELTDAVAGAVAAAP</sequence>
<dbReference type="Gene3D" id="3.40.30.10">
    <property type="entry name" value="Glutaredoxin"/>
    <property type="match status" value="1"/>
</dbReference>
<accession>A0A2S9YUS7</accession>
<dbReference type="Pfam" id="PF00578">
    <property type="entry name" value="AhpC-TSA"/>
    <property type="match status" value="1"/>
</dbReference>
<protein>
    <submittedName>
        <fullName evidence="2">AhpC/TSA family protein</fullName>
    </submittedName>
</protein>
<proteinExistence type="predicted"/>
<reference evidence="2 3" key="1">
    <citation type="submission" date="2018-03" db="EMBL/GenBank/DDBJ databases">
        <title>Draft Genome Sequences of the Obligatory Marine Myxobacteria Enhygromyxa salina SWB007.</title>
        <authorList>
            <person name="Poehlein A."/>
            <person name="Moghaddam J.A."/>
            <person name="Harms H."/>
            <person name="Alanjari M."/>
            <person name="Koenig G.M."/>
            <person name="Daniel R."/>
            <person name="Schaeberle T.F."/>
        </authorList>
    </citation>
    <scope>NUCLEOTIDE SEQUENCE [LARGE SCALE GENOMIC DNA]</scope>
    <source>
        <strain evidence="2 3">SWB007</strain>
    </source>
</reference>